<protein>
    <submittedName>
        <fullName evidence="1">Uncharacterized protein</fullName>
    </submittedName>
</protein>
<proteinExistence type="predicted"/>
<evidence type="ECO:0000313" key="2">
    <source>
        <dbReference type="Proteomes" id="UP000274762"/>
    </source>
</evidence>
<dbReference type="RefSeq" id="WP_062799705.1">
    <property type="nucleotide sequence ID" value="NZ_CBCRXS010000004.1"/>
</dbReference>
<name>A0A495K0W1_WILMA</name>
<comment type="caution">
    <text evidence="1">The sequence shown here is derived from an EMBL/GenBank/DDBJ whole genome shotgun (WGS) entry which is preliminary data.</text>
</comment>
<sequence>MIRTRDDAEQQIIRDIATAGLAPATNYDITGIADTCHAITGNWSFDPIDDRTYDQIVTRHAL</sequence>
<dbReference type="EMBL" id="RBKV01000001">
    <property type="protein sequence ID" value="RKR94890.1"/>
    <property type="molecule type" value="Genomic_DNA"/>
</dbReference>
<evidence type="ECO:0000313" key="1">
    <source>
        <dbReference type="EMBL" id="RKR94890.1"/>
    </source>
</evidence>
<gene>
    <name evidence="1" type="ORF">DFJ75_1695</name>
</gene>
<dbReference type="AlphaFoldDB" id="A0A495K0W1"/>
<accession>A0A495K0W1</accession>
<organism evidence="1 2">
    <name type="scientific">Williamsia marianensis</name>
    <dbReference type="NCBI Taxonomy" id="85044"/>
    <lineage>
        <taxon>Bacteria</taxon>
        <taxon>Bacillati</taxon>
        <taxon>Actinomycetota</taxon>
        <taxon>Actinomycetes</taxon>
        <taxon>Mycobacteriales</taxon>
        <taxon>Nocardiaceae</taxon>
        <taxon>Williamsia</taxon>
    </lineage>
</organism>
<reference evidence="1 2" key="1">
    <citation type="submission" date="2018-10" db="EMBL/GenBank/DDBJ databases">
        <title>Sequencing the genomes of 1000 actinobacteria strains.</title>
        <authorList>
            <person name="Klenk H.-P."/>
        </authorList>
    </citation>
    <scope>NUCLEOTIDE SEQUENCE [LARGE SCALE GENOMIC DNA]</scope>
    <source>
        <strain evidence="1 2">DSM 44343</strain>
    </source>
</reference>
<dbReference type="Proteomes" id="UP000274762">
    <property type="component" value="Unassembled WGS sequence"/>
</dbReference>